<name>A0ABN8R373_9CNID</name>
<evidence type="ECO:0000313" key="3">
    <source>
        <dbReference type="Proteomes" id="UP001159405"/>
    </source>
</evidence>
<feature type="non-terminal residue" evidence="2">
    <location>
        <position position="1"/>
    </location>
</feature>
<proteinExistence type="predicted"/>
<keyword evidence="3" id="KW-1185">Reference proteome</keyword>
<accession>A0ABN8R373</accession>
<feature type="compositionally biased region" description="Basic residues" evidence="1">
    <location>
        <begin position="66"/>
        <end position="79"/>
    </location>
</feature>
<organism evidence="2 3">
    <name type="scientific">Porites lobata</name>
    <dbReference type="NCBI Taxonomy" id="104759"/>
    <lineage>
        <taxon>Eukaryota</taxon>
        <taxon>Metazoa</taxon>
        <taxon>Cnidaria</taxon>
        <taxon>Anthozoa</taxon>
        <taxon>Hexacorallia</taxon>
        <taxon>Scleractinia</taxon>
        <taxon>Fungiina</taxon>
        <taxon>Poritidae</taxon>
        <taxon>Porites</taxon>
    </lineage>
</organism>
<protein>
    <recommendedName>
        <fullName evidence="4">CRC domain-containing protein</fullName>
    </recommendedName>
</protein>
<evidence type="ECO:0000256" key="1">
    <source>
        <dbReference type="SAM" id="MobiDB-lite"/>
    </source>
</evidence>
<feature type="non-terminal residue" evidence="2">
    <location>
        <position position="114"/>
    </location>
</feature>
<evidence type="ECO:0008006" key="4">
    <source>
        <dbReference type="Google" id="ProtNLM"/>
    </source>
</evidence>
<dbReference type="Proteomes" id="UP001159405">
    <property type="component" value="Unassembled WGS sequence"/>
</dbReference>
<comment type="caution">
    <text evidence="2">The sequence shown here is derived from an EMBL/GenBank/DDBJ whole genome shotgun (WGS) entry which is preliminary data.</text>
</comment>
<gene>
    <name evidence="2" type="ORF">PLOB_00013087</name>
</gene>
<reference evidence="2 3" key="1">
    <citation type="submission" date="2022-05" db="EMBL/GenBank/DDBJ databases">
        <authorList>
            <consortium name="Genoscope - CEA"/>
            <person name="William W."/>
        </authorList>
    </citation>
    <scope>NUCLEOTIDE SEQUENCE [LARGE SCALE GENOMIC DNA]</scope>
</reference>
<evidence type="ECO:0000313" key="2">
    <source>
        <dbReference type="EMBL" id="CAH3172530.1"/>
    </source>
</evidence>
<feature type="region of interest" description="Disordered" evidence="1">
    <location>
        <begin position="66"/>
        <end position="94"/>
    </location>
</feature>
<sequence>CVDGKTRCPCVEERISCTRDCRCKGCRNKESQELCKVTSNSVSCRNCGNCDNKPDKVTDLVKIPAKRKRESPVPFKKRRSAEYLASNSTNPSAGPWTTHETCLLFSTMQLIEAT</sequence>
<dbReference type="EMBL" id="CALNXK010000174">
    <property type="protein sequence ID" value="CAH3172530.1"/>
    <property type="molecule type" value="Genomic_DNA"/>
</dbReference>